<dbReference type="InterPro" id="IPR001763">
    <property type="entry name" value="Rhodanese-like_dom"/>
</dbReference>
<dbReference type="Proteomes" id="UP001595685">
    <property type="component" value="Unassembled WGS sequence"/>
</dbReference>
<dbReference type="PANTHER" id="PTHR43084">
    <property type="entry name" value="PERSULFIDE DIOXYGENASE ETHE1"/>
    <property type="match status" value="1"/>
</dbReference>
<dbReference type="InterPro" id="IPR036866">
    <property type="entry name" value="RibonucZ/Hydroxyglut_hydro"/>
</dbReference>
<dbReference type="Gene3D" id="3.60.15.10">
    <property type="entry name" value="Ribonuclease Z/Hydroxyacylglutathione hydrolase-like"/>
    <property type="match status" value="1"/>
</dbReference>
<feature type="region of interest" description="Disordered" evidence="2">
    <location>
        <begin position="1"/>
        <end position="21"/>
    </location>
</feature>
<dbReference type="PROSITE" id="PS50206">
    <property type="entry name" value="RHODANESE_3"/>
    <property type="match status" value="2"/>
</dbReference>
<feature type="domain" description="Rhodanese" evidence="3">
    <location>
        <begin position="401"/>
        <end position="488"/>
    </location>
</feature>
<dbReference type="InterPro" id="IPR044528">
    <property type="entry name" value="POD-like_MBL-fold"/>
</dbReference>
<evidence type="ECO:0000313" key="4">
    <source>
        <dbReference type="EMBL" id="MFC3688859.1"/>
    </source>
</evidence>
<dbReference type="Pfam" id="PF00753">
    <property type="entry name" value="Lactamase_B"/>
    <property type="match status" value="1"/>
</dbReference>
<accession>A0ABV7WGE0</accession>
<proteinExistence type="predicted"/>
<evidence type="ECO:0000313" key="5">
    <source>
        <dbReference type="Proteomes" id="UP001595685"/>
    </source>
</evidence>
<dbReference type="Gene3D" id="3.40.250.10">
    <property type="entry name" value="Rhodanese-like domain"/>
    <property type="match status" value="2"/>
</dbReference>
<dbReference type="InterPro" id="IPR036873">
    <property type="entry name" value="Rhodanese-like_dom_sf"/>
</dbReference>
<sequence length="490" mass="51518">MSHTPHPKTAAAAPDAGPSDLSADPAGALMINVITIETPSLGDRSYLISDGTVAVVVDPQRDTDRVTELAAERGVRITHVLETHIHNDYVTGGHALAEQVGAAYCVNAEDEVSFERTPLRDGEEFRTGDLVVRVLATPGHTFTHLSYAVSLASSAGDADQGTVVFTGGSLLYGSTGRPDLLGAEHAEALARHQHASAHRLVEELPDDTEIYPTHGFGSFCAATPTSGDSATIGSQKTDNPALTQGVEEWVEATLAALTAHPAYYAHMGPANASGPAPVDLSQPAPADAAELRRRIEAGEWVVDLRDRTSYAAGHVPGTFNFGQDGSFITYLGWLIPWGTPVTLLASTPDDVEAAQRDLARIGIDRPAAVATGAVPDWIDGGGEPAGFGTVDFTDVAARRRDGQDPLVLDVRRDDERAAGYVTGSTHIPLHGLLERLDEVPSDRPVLVHCASGYRASIAAGVLDRAGVDVVLIDDSFDNAATAGLDIEKDA</sequence>
<name>A0ABV7WGE0_9MICO</name>
<dbReference type="InterPro" id="IPR001279">
    <property type="entry name" value="Metallo-B-lactamas"/>
</dbReference>
<evidence type="ECO:0000259" key="3">
    <source>
        <dbReference type="PROSITE" id="PS50206"/>
    </source>
</evidence>
<evidence type="ECO:0000256" key="1">
    <source>
        <dbReference type="ARBA" id="ARBA00022723"/>
    </source>
</evidence>
<keyword evidence="5" id="KW-1185">Reference proteome</keyword>
<dbReference type="CDD" id="cd00158">
    <property type="entry name" value="RHOD"/>
    <property type="match status" value="1"/>
</dbReference>
<organism evidence="4 5">
    <name type="scientific">Aquipuribacter hungaricus</name>
    <dbReference type="NCBI Taxonomy" id="545624"/>
    <lineage>
        <taxon>Bacteria</taxon>
        <taxon>Bacillati</taxon>
        <taxon>Actinomycetota</taxon>
        <taxon>Actinomycetes</taxon>
        <taxon>Micrococcales</taxon>
        <taxon>Intrasporangiaceae</taxon>
        <taxon>Aquipuribacter</taxon>
    </lineage>
</organism>
<feature type="compositionally biased region" description="Low complexity" evidence="2">
    <location>
        <begin position="10"/>
        <end position="21"/>
    </location>
</feature>
<feature type="domain" description="Rhodanese" evidence="3">
    <location>
        <begin position="295"/>
        <end position="386"/>
    </location>
</feature>
<gene>
    <name evidence="4" type="ORF">ACFOLH_10945</name>
</gene>
<dbReference type="RefSeq" id="WP_340288048.1">
    <property type="nucleotide sequence ID" value="NZ_JBBEOI010000001.1"/>
</dbReference>
<dbReference type="CDD" id="cd07724">
    <property type="entry name" value="POD-like_MBL-fold"/>
    <property type="match status" value="1"/>
</dbReference>
<dbReference type="EMBL" id="JBHRWW010000006">
    <property type="protein sequence ID" value="MFC3688859.1"/>
    <property type="molecule type" value="Genomic_DNA"/>
</dbReference>
<dbReference type="InterPro" id="IPR051682">
    <property type="entry name" value="Mito_Persulfide_Diox"/>
</dbReference>
<comment type="caution">
    <text evidence="4">The sequence shown here is derived from an EMBL/GenBank/DDBJ whole genome shotgun (WGS) entry which is preliminary data.</text>
</comment>
<protein>
    <submittedName>
        <fullName evidence="4">Rhodanese-like domain-containing protein</fullName>
    </submittedName>
</protein>
<evidence type="ECO:0000256" key="2">
    <source>
        <dbReference type="SAM" id="MobiDB-lite"/>
    </source>
</evidence>
<dbReference type="Pfam" id="PF00581">
    <property type="entry name" value="Rhodanese"/>
    <property type="match status" value="2"/>
</dbReference>
<keyword evidence="1" id="KW-0479">Metal-binding</keyword>
<dbReference type="SUPFAM" id="SSF56281">
    <property type="entry name" value="Metallo-hydrolase/oxidoreductase"/>
    <property type="match status" value="1"/>
</dbReference>
<dbReference type="SUPFAM" id="SSF52821">
    <property type="entry name" value="Rhodanese/Cell cycle control phosphatase"/>
    <property type="match status" value="2"/>
</dbReference>
<dbReference type="SMART" id="SM00849">
    <property type="entry name" value="Lactamase_B"/>
    <property type="match status" value="1"/>
</dbReference>
<reference evidence="5" key="1">
    <citation type="journal article" date="2019" name="Int. J. Syst. Evol. Microbiol.">
        <title>The Global Catalogue of Microorganisms (GCM) 10K type strain sequencing project: providing services to taxonomists for standard genome sequencing and annotation.</title>
        <authorList>
            <consortium name="The Broad Institute Genomics Platform"/>
            <consortium name="The Broad Institute Genome Sequencing Center for Infectious Disease"/>
            <person name="Wu L."/>
            <person name="Ma J."/>
        </authorList>
    </citation>
    <scope>NUCLEOTIDE SEQUENCE [LARGE SCALE GENOMIC DNA]</scope>
    <source>
        <strain evidence="5">NCAIM B.02333</strain>
    </source>
</reference>
<dbReference type="SMART" id="SM00450">
    <property type="entry name" value="RHOD"/>
    <property type="match status" value="1"/>
</dbReference>
<dbReference type="PANTHER" id="PTHR43084:SF1">
    <property type="entry name" value="PERSULFIDE DIOXYGENASE ETHE1, MITOCHONDRIAL"/>
    <property type="match status" value="1"/>
</dbReference>